<feature type="domain" description="Major facilitator superfamily (MFS) profile" evidence="10">
    <location>
        <begin position="137"/>
        <end position="584"/>
    </location>
</feature>
<evidence type="ECO:0000259" key="10">
    <source>
        <dbReference type="PROSITE" id="PS50850"/>
    </source>
</evidence>
<dbReference type="FunFam" id="1.20.1250.20:FF:000026">
    <property type="entry name" value="MFS quinate transporter QutD"/>
    <property type="match status" value="1"/>
</dbReference>
<dbReference type="PANTHER" id="PTHR48022:SF35">
    <property type="entry name" value="MAJOR FACILITATOR SUPERFAMILY (MFS) PROFILE DOMAIN-CONTAINING PROTEIN"/>
    <property type="match status" value="1"/>
</dbReference>
<feature type="transmembrane region" description="Helical" evidence="9">
    <location>
        <begin position="178"/>
        <end position="197"/>
    </location>
</feature>
<comment type="caution">
    <text evidence="11">The sequence shown here is derived from an EMBL/GenBank/DDBJ whole genome shotgun (WGS) entry which is preliminary data.</text>
</comment>
<evidence type="ECO:0000256" key="3">
    <source>
        <dbReference type="ARBA" id="ARBA00022448"/>
    </source>
</evidence>
<dbReference type="InterPro" id="IPR005828">
    <property type="entry name" value="MFS_sugar_transport-like"/>
</dbReference>
<dbReference type="PRINTS" id="PR00171">
    <property type="entry name" value="SUGRTRNSPORT"/>
</dbReference>
<keyword evidence="6 9" id="KW-0472">Membrane</keyword>
<dbReference type="CDD" id="cd17356">
    <property type="entry name" value="MFS_HXT"/>
    <property type="match status" value="1"/>
</dbReference>
<feature type="transmembrane region" description="Helical" evidence="9">
    <location>
        <begin position="135"/>
        <end position="158"/>
    </location>
</feature>
<dbReference type="InterPro" id="IPR036259">
    <property type="entry name" value="MFS_trans_sf"/>
</dbReference>
<evidence type="ECO:0000313" key="12">
    <source>
        <dbReference type="Proteomes" id="UP001295794"/>
    </source>
</evidence>
<evidence type="ECO:0000256" key="4">
    <source>
        <dbReference type="ARBA" id="ARBA00022692"/>
    </source>
</evidence>
<keyword evidence="4 9" id="KW-0812">Transmembrane</keyword>
<feature type="transmembrane region" description="Helical" evidence="9">
    <location>
        <begin position="450"/>
        <end position="471"/>
    </location>
</feature>
<dbReference type="PROSITE" id="PS00217">
    <property type="entry name" value="SUGAR_TRANSPORT_2"/>
    <property type="match status" value="1"/>
</dbReference>
<evidence type="ECO:0000256" key="5">
    <source>
        <dbReference type="ARBA" id="ARBA00022989"/>
    </source>
</evidence>
<feature type="transmembrane region" description="Helical" evidence="9">
    <location>
        <begin position="422"/>
        <end position="443"/>
    </location>
</feature>
<evidence type="ECO:0000313" key="11">
    <source>
        <dbReference type="EMBL" id="CAK5273409.1"/>
    </source>
</evidence>
<dbReference type="InterPro" id="IPR003663">
    <property type="entry name" value="Sugar/inositol_transpt"/>
</dbReference>
<dbReference type="GO" id="GO:0016020">
    <property type="term" value="C:membrane"/>
    <property type="evidence" value="ECO:0007669"/>
    <property type="project" value="UniProtKB-SubCell"/>
</dbReference>
<organism evidence="11 12">
    <name type="scientific">Mycena citricolor</name>
    <dbReference type="NCBI Taxonomy" id="2018698"/>
    <lineage>
        <taxon>Eukaryota</taxon>
        <taxon>Fungi</taxon>
        <taxon>Dikarya</taxon>
        <taxon>Basidiomycota</taxon>
        <taxon>Agaricomycotina</taxon>
        <taxon>Agaricomycetes</taxon>
        <taxon>Agaricomycetidae</taxon>
        <taxon>Agaricales</taxon>
        <taxon>Marasmiineae</taxon>
        <taxon>Mycenaceae</taxon>
        <taxon>Mycena</taxon>
    </lineage>
</organism>
<feature type="transmembrane region" description="Helical" evidence="9">
    <location>
        <begin position="297"/>
        <end position="316"/>
    </location>
</feature>
<dbReference type="Proteomes" id="UP001295794">
    <property type="component" value="Unassembled WGS sequence"/>
</dbReference>
<dbReference type="SUPFAM" id="SSF103473">
    <property type="entry name" value="MFS general substrate transporter"/>
    <property type="match status" value="1"/>
</dbReference>
<evidence type="ECO:0000256" key="7">
    <source>
        <dbReference type="ARBA" id="ARBA00049119"/>
    </source>
</evidence>
<evidence type="ECO:0000256" key="9">
    <source>
        <dbReference type="SAM" id="Phobius"/>
    </source>
</evidence>
<gene>
    <name evidence="11" type="ORF">MYCIT1_LOCUS19891</name>
</gene>
<dbReference type="AlphaFoldDB" id="A0AAD2HEP0"/>
<accession>A0AAD2HEP0</accession>
<keyword evidence="5 9" id="KW-1133">Transmembrane helix</keyword>
<comment type="similarity">
    <text evidence="2 8">Belongs to the major facilitator superfamily. Sugar transporter (TC 2.A.1.1) family.</text>
</comment>
<dbReference type="PROSITE" id="PS50850">
    <property type="entry name" value="MFS"/>
    <property type="match status" value="1"/>
</dbReference>
<feature type="transmembrane region" description="Helical" evidence="9">
    <location>
        <begin position="392"/>
        <end position="410"/>
    </location>
</feature>
<proteinExistence type="inferred from homology"/>
<dbReference type="PANTHER" id="PTHR48022">
    <property type="entry name" value="PLASTIDIC GLUCOSE TRANSPORTER 4"/>
    <property type="match status" value="1"/>
</dbReference>
<dbReference type="InterPro" id="IPR050360">
    <property type="entry name" value="MFS_Sugar_Transporters"/>
</dbReference>
<dbReference type="GO" id="GO:0005351">
    <property type="term" value="F:carbohydrate:proton symporter activity"/>
    <property type="evidence" value="ECO:0007669"/>
    <property type="project" value="TreeGrafter"/>
</dbReference>
<dbReference type="InterPro" id="IPR005829">
    <property type="entry name" value="Sugar_transporter_CS"/>
</dbReference>
<feature type="transmembrane region" description="Helical" evidence="9">
    <location>
        <begin position="531"/>
        <end position="550"/>
    </location>
</feature>
<keyword evidence="3 8" id="KW-0813">Transport</keyword>
<protein>
    <recommendedName>
        <fullName evidence="10">Major facilitator superfamily (MFS) profile domain-containing protein</fullName>
    </recommendedName>
</protein>
<feature type="transmembrane region" description="Helical" evidence="9">
    <location>
        <begin position="272"/>
        <end position="291"/>
    </location>
</feature>
<evidence type="ECO:0000256" key="8">
    <source>
        <dbReference type="RuleBase" id="RU003346"/>
    </source>
</evidence>
<dbReference type="NCBIfam" id="TIGR00879">
    <property type="entry name" value="SP"/>
    <property type="match status" value="1"/>
</dbReference>
<dbReference type="PROSITE" id="PS00216">
    <property type="entry name" value="SUGAR_TRANSPORT_1"/>
    <property type="match status" value="1"/>
</dbReference>
<sequence length="638" mass="69973">MTVDRSRILGLGQRRTSSVGDRLCDPVHTSIHDTLNPADDATTCVRMECGERLLFVIDGDPLDRQNPILPTSERHMTIGPGASEWLKATSVEKDSTVLQPRSHHEQELQSPHCIQSRAKTHLLLRSDFLLTSAQYIVGSFACIGGGLFGLDISSMSGVLSNPAYLKTFHNPTSNPQGAIVAAMPAGSFVGSLLVTSLGDKIGRKRTVQLAGLIWVIGSILQCASIDRGMLVVGRIISGISVGLASSVVPIYQAEVTAPHLRGRLISLQQWSITWGILIQYFIQFGCSYINGTASFRIPWGLQMIPAIILAIGMQFFPESPRWLVDNGHEQEALIVLADLHGGGDVNDELVLLEYEEIRQQVAFERDEGAKSYMDLVKPGIFRRVFLGSSLQMWSQLSGMNVMMYYIIYVFQGAGLSGRRGNLIADAVQYVLNVVATVPAIIYIDKWGRRPMLLAGTLAMGFWLFLVGGLQSKFGHWDTSSPPVWVIEGHDAATKAIIVCSYLFVCSFAVTMGPVSWTYPAELFPTKVRAKAVSVATSANWAFNFALAWAVPPALSHIAYKTYYIFGTFNFAAFVHIFFMFPETVGRSLEEVEAIFAEGHVFSPWRIGRDVGVKTLAEVSAARKTGANEEKASVEKLEA</sequence>
<dbReference type="EMBL" id="CAVNYO010000397">
    <property type="protein sequence ID" value="CAK5273409.1"/>
    <property type="molecule type" value="Genomic_DNA"/>
</dbReference>
<dbReference type="Gene3D" id="1.20.1250.20">
    <property type="entry name" value="MFS general substrate transporter like domains"/>
    <property type="match status" value="1"/>
</dbReference>
<keyword evidence="12" id="KW-1185">Reference proteome</keyword>
<comment type="catalytic activity">
    <reaction evidence="7">
        <text>myo-inositol(out) + H(+)(out) = myo-inositol(in) + H(+)(in)</text>
        <dbReference type="Rhea" id="RHEA:60364"/>
        <dbReference type="ChEBI" id="CHEBI:15378"/>
        <dbReference type="ChEBI" id="CHEBI:17268"/>
    </reaction>
</comment>
<feature type="transmembrane region" description="Helical" evidence="9">
    <location>
        <begin position="232"/>
        <end position="251"/>
    </location>
</feature>
<evidence type="ECO:0000256" key="1">
    <source>
        <dbReference type="ARBA" id="ARBA00004141"/>
    </source>
</evidence>
<dbReference type="InterPro" id="IPR020846">
    <property type="entry name" value="MFS_dom"/>
</dbReference>
<comment type="subcellular location">
    <subcellularLocation>
        <location evidence="1">Membrane</location>
        <topology evidence="1">Multi-pass membrane protein</topology>
    </subcellularLocation>
</comment>
<name>A0AAD2HEP0_9AGAR</name>
<evidence type="ECO:0000256" key="6">
    <source>
        <dbReference type="ARBA" id="ARBA00023136"/>
    </source>
</evidence>
<dbReference type="Pfam" id="PF00083">
    <property type="entry name" value="Sugar_tr"/>
    <property type="match status" value="1"/>
</dbReference>
<reference evidence="11" key="1">
    <citation type="submission" date="2023-11" db="EMBL/GenBank/DDBJ databases">
        <authorList>
            <person name="De Vega J J."/>
            <person name="De Vega J J."/>
        </authorList>
    </citation>
    <scope>NUCLEOTIDE SEQUENCE</scope>
</reference>
<evidence type="ECO:0000256" key="2">
    <source>
        <dbReference type="ARBA" id="ARBA00010992"/>
    </source>
</evidence>
<feature type="transmembrane region" description="Helical" evidence="9">
    <location>
        <begin position="562"/>
        <end position="580"/>
    </location>
</feature>
<feature type="transmembrane region" description="Helical" evidence="9">
    <location>
        <begin position="491"/>
        <end position="510"/>
    </location>
</feature>